<dbReference type="Proteomes" id="UP000011115">
    <property type="component" value="Unassembled WGS sequence"/>
</dbReference>
<name>M1DB35_SOLTU</name>
<accession>M1DB35</accession>
<evidence type="ECO:0000313" key="1">
    <source>
        <dbReference type="EnsemblPlants" id="PGSC0003DMT400086150"/>
    </source>
</evidence>
<evidence type="ECO:0000313" key="2">
    <source>
        <dbReference type="Proteomes" id="UP000011115"/>
    </source>
</evidence>
<dbReference type="Gramene" id="PGSC0003DMT400086150">
    <property type="protein sequence ID" value="PGSC0003DMT400086150"/>
    <property type="gene ID" value="PGSC0003DMG400035721"/>
</dbReference>
<dbReference type="AlphaFoldDB" id="M1DB35"/>
<organism evidence="1 2">
    <name type="scientific">Solanum tuberosum</name>
    <name type="common">Potato</name>
    <dbReference type="NCBI Taxonomy" id="4113"/>
    <lineage>
        <taxon>Eukaryota</taxon>
        <taxon>Viridiplantae</taxon>
        <taxon>Streptophyta</taxon>
        <taxon>Embryophyta</taxon>
        <taxon>Tracheophyta</taxon>
        <taxon>Spermatophyta</taxon>
        <taxon>Magnoliopsida</taxon>
        <taxon>eudicotyledons</taxon>
        <taxon>Gunneridae</taxon>
        <taxon>Pentapetalae</taxon>
        <taxon>asterids</taxon>
        <taxon>lamiids</taxon>
        <taxon>Solanales</taxon>
        <taxon>Solanaceae</taxon>
        <taxon>Solanoideae</taxon>
        <taxon>Solaneae</taxon>
        <taxon>Solanum</taxon>
    </lineage>
</organism>
<dbReference type="PaxDb" id="4113-PGSC0003DMT400086150"/>
<sequence>MDRMEGILDGEVTHAPGKGVEVQEIENPAKQAGLVKKRSVSSKGIIPLDRLKEFIEGTIKDKYEVSTKCSHMYAKSYTPRIDSFKMSLGYQPLKFQQFEGKDNLKQHVARFVDTCNNA</sequence>
<dbReference type="PANTHER" id="PTHR33437:SF4">
    <property type="entry name" value="RETROTRANSPOSON GAG PROTEIN"/>
    <property type="match status" value="1"/>
</dbReference>
<reference evidence="1" key="2">
    <citation type="submission" date="2015-06" db="UniProtKB">
        <authorList>
            <consortium name="EnsemblPlants"/>
        </authorList>
    </citation>
    <scope>IDENTIFICATION</scope>
    <source>
        <strain evidence="1">DM1-3 516 R44</strain>
    </source>
</reference>
<dbReference type="STRING" id="4113.M1DB35"/>
<dbReference type="InParanoid" id="M1DB35"/>
<dbReference type="PANTHER" id="PTHR33437">
    <property type="entry name" value="OS06G0361200 PROTEIN"/>
    <property type="match status" value="1"/>
</dbReference>
<keyword evidence="2" id="KW-1185">Reference proteome</keyword>
<proteinExistence type="predicted"/>
<reference evidence="2" key="1">
    <citation type="journal article" date="2011" name="Nature">
        <title>Genome sequence and analysis of the tuber crop potato.</title>
        <authorList>
            <consortium name="The Potato Genome Sequencing Consortium"/>
        </authorList>
    </citation>
    <scope>NUCLEOTIDE SEQUENCE [LARGE SCALE GENOMIC DNA]</scope>
    <source>
        <strain evidence="2">cv. DM1-3 516 R44</strain>
    </source>
</reference>
<dbReference type="EnsemblPlants" id="PGSC0003DMT400086150">
    <property type="protein sequence ID" value="PGSC0003DMT400086150"/>
    <property type="gene ID" value="PGSC0003DMG400035721"/>
</dbReference>
<protein>
    <submittedName>
        <fullName evidence="1">Uncharacterized protein</fullName>
    </submittedName>
</protein>
<dbReference type="OMA" id="KQHVARF"/>
<dbReference type="HOGENOM" id="CLU_2077252_0_0_1"/>